<name>A0A2C9CRT0_9RHOB</name>
<dbReference type="AlphaFoldDB" id="A0A2C9CRT0"/>
<reference evidence="2" key="1">
    <citation type="submission" date="2017-09" db="EMBL/GenBank/DDBJ databases">
        <authorList>
            <person name="Varghese N."/>
            <person name="Submissions S."/>
        </authorList>
    </citation>
    <scope>NUCLEOTIDE SEQUENCE [LARGE SCALE GENOMIC DNA]</scope>
    <source>
        <strain evidence="2">C7</strain>
    </source>
</reference>
<dbReference type="Proteomes" id="UP000220034">
    <property type="component" value="Unassembled WGS sequence"/>
</dbReference>
<gene>
    <name evidence="1" type="ORF">SAMN06273572_102589</name>
</gene>
<proteinExistence type="predicted"/>
<organism evidence="1 2">
    <name type="scientific">Pontivivens marinum</name>
    <dbReference type="NCBI Taxonomy" id="1690039"/>
    <lineage>
        <taxon>Bacteria</taxon>
        <taxon>Pseudomonadati</taxon>
        <taxon>Pseudomonadota</taxon>
        <taxon>Alphaproteobacteria</taxon>
        <taxon>Rhodobacterales</taxon>
        <taxon>Paracoccaceae</taxon>
        <taxon>Pontivivens</taxon>
    </lineage>
</organism>
<accession>A0A2C9CRT0</accession>
<dbReference type="RefSeq" id="WP_145996726.1">
    <property type="nucleotide sequence ID" value="NZ_OCTN01000002.1"/>
</dbReference>
<keyword evidence="2" id="KW-1185">Reference proteome</keyword>
<evidence type="ECO:0000313" key="2">
    <source>
        <dbReference type="Proteomes" id="UP000220034"/>
    </source>
</evidence>
<sequence>MLASHVQIKLRPNTPLIPYKIATSATATQILKAYLQALLALYATPRVEELSNSAAALQSAFTNYTGNDLELLNRIGIAVPPELPVSPAAMSFAELRLRAYAIRRTMRCASPVLSTLINRLTVIQNNPNTAFDPHQTISTTHPAVSLVQRAEASTRFRRLTFIIRLHATVLADCEQTGPPHDKLRHIITQISNLANALGDQST</sequence>
<evidence type="ECO:0000313" key="1">
    <source>
        <dbReference type="EMBL" id="SOH93910.1"/>
    </source>
</evidence>
<dbReference type="EMBL" id="OCTN01000002">
    <property type="protein sequence ID" value="SOH93910.1"/>
    <property type="molecule type" value="Genomic_DNA"/>
</dbReference>
<protein>
    <submittedName>
        <fullName evidence="1">Uncharacterized protein</fullName>
    </submittedName>
</protein>